<keyword evidence="2" id="KW-1185">Reference proteome</keyword>
<comment type="caution">
    <text evidence="1">The sequence shown here is derived from an EMBL/GenBank/DDBJ whole genome shotgun (WGS) entry which is preliminary data.</text>
</comment>
<evidence type="ECO:0000313" key="1">
    <source>
        <dbReference type="EMBL" id="GFE50461.1"/>
    </source>
</evidence>
<reference evidence="1 2" key="1">
    <citation type="submission" date="2019-12" db="EMBL/GenBank/DDBJ databases">
        <title>Roseobacter cerasinus sp. nov., isolated from seawater around aquaculture.</title>
        <authorList>
            <person name="Muramatsu S."/>
            <person name="Takabe Y."/>
            <person name="Mori K."/>
            <person name="Takaichi S."/>
            <person name="Hanada S."/>
        </authorList>
    </citation>
    <scope>NUCLEOTIDE SEQUENCE [LARGE SCALE GENOMIC DNA]</scope>
    <source>
        <strain evidence="1 2">AI77</strain>
    </source>
</reference>
<gene>
    <name evidence="1" type="ORF">So717_22140</name>
</gene>
<dbReference type="RefSeq" id="WP_159977272.1">
    <property type="nucleotide sequence ID" value="NZ_BLIV01000004.1"/>
</dbReference>
<name>A0A640VTP6_9RHOB</name>
<sequence length="156" mass="17024">MLTGQYQFKTIAIACREEACSEDKPVTAYFRFDTVAMENESIADFYPSGPAGGPLSANIRRYRDMEAALSALAAGEVKAAMAPVLSWGMGWLRALACTIRRHPALRCASGPLGVEINFRHRPFSCDLDDALRVALDDGGIAQIYSNHGLSFLPPER</sequence>
<proteinExistence type="predicted"/>
<protein>
    <submittedName>
        <fullName evidence="1">Uncharacterized protein</fullName>
    </submittedName>
</protein>
<dbReference type="Proteomes" id="UP000436522">
    <property type="component" value="Unassembled WGS sequence"/>
</dbReference>
<organism evidence="1 2">
    <name type="scientific">Roseobacter cerasinus</name>
    <dbReference type="NCBI Taxonomy" id="2602289"/>
    <lineage>
        <taxon>Bacteria</taxon>
        <taxon>Pseudomonadati</taxon>
        <taxon>Pseudomonadota</taxon>
        <taxon>Alphaproteobacteria</taxon>
        <taxon>Rhodobacterales</taxon>
        <taxon>Roseobacteraceae</taxon>
        <taxon>Roseobacter</taxon>
    </lineage>
</organism>
<dbReference type="EMBL" id="BLIV01000004">
    <property type="protein sequence ID" value="GFE50461.1"/>
    <property type="molecule type" value="Genomic_DNA"/>
</dbReference>
<dbReference type="AlphaFoldDB" id="A0A640VTP6"/>
<accession>A0A640VTP6</accession>
<dbReference type="OrthoDB" id="6192933at2"/>
<evidence type="ECO:0000313" key="2">
    <source>
        <dbReference type="Proteomes" id="UP000436522"/>
    </source>
</evidence>